<dbReference type="OrthoDB" id="3482285at2759"/>
<dbReference type="PANTHER" id="PTHR40469">
    <property type="entry name" value="SECRETED GLYCOSYL HYDROLASE"/>
    <property type="match status" value="1"/>
</dbReference>
<proteinExistence type="predicted"/>
<evidence type="ECO:0000313" key="3">
    <source>
        <dbReference type="Proteomes" id="UP000235786"/>
    </source>
</evidence>
<accession>A0A2J6QVK1</accession>
<dbReference type="GO" id="GO:0016787">
    <property type="term" value="F:hydrolase activity"/>
    <property type="evidence" value="ECO:0007669"/>
    <property type="project" value="UniProtKB-KW"/>
</dbReference>
<keyword evidence="2" id="KW-0378">Hydrolase</keyword>
<protein>
    <submittedName>
        <fullName evidence="2">Glycosyl hydrolase</fullName>
    </submittedName>
</protein>
<gene>
    <name evidence="2" type="ORF">L207DRAFT_520400</name>
</gene>
<dbReference type="SUPFAM" id="SSF52317">
    <property type="entry name" value="Class I glutamine amidotransferase-like"/>
    <property type="match status" value="1"/>
</dbReference>
<dbReference type="AlphaFoldDB" id="A0A2J6QVK1"/>
<dbReference type="InterPro" id="IPR029010">
    <property type="entry name" value="ThuA-like"/>
</dbReference>
<sequence>MANSDKFKILVFSKTAGYRHESIPAGIRAIQGLGEKTGGFNVDASEDAALITATNLAQYAVVVFLQTSGDDLLNEQQLASLQSYVRSGNGFVGVHCAAAGLPNTPWYGELVGAHFTDHPKPQHGKLNVENKGHSIVSGLPEEWPWFDEWYNFASNPRQKVNVLLSVNEKEYEGGTMGEDHPLAWCREFEGGRSFYTSLGHFDEAYDDAMFLALLLNGILWAAGKA</sequence>
<dbReference type="Pfam" id="PF06283">
    <property type="entry name" value="ThuA"/>
    <property type="match status" value="1"/>
</dbReference>
<dbReference type="Proteomes" id="UP000235786">
    <property type="component" value="Unassembled WGS sequence"/>
</dbReference>
<keyword evidence="3" id="KW-1185">Reference proteome</keyword>
<organism evidence="2 3">
    <name type="scientific">Hyaloscypha variabilis (strain UAMH 11265 / GT02V1 / F)</name>
    <name type="common">Meliniomyces variabilis</name>
    <dbReference type="NCBI Taxonomy" id="1149755"/>
    <lineage>
        <taxon>Eukaryota</taxon>
        <taxon>Fungi</taxon>
        <taxon>Dikarya</taxon>
        <taxon>Ascomycota</taxon>
        <taxon>Pezizomycotina</taxon>
        <taxon>Leotiomycetes</taxon>
        <taxon>Helotiales</taxon>
        <taxon>Hyaloscyphaceae</taxon>
        <taxon>Hyaloscypha</taxon>
        <taxon>Hyaloscypha variabilis</taxon>
    </lineage>
</organism>
<feature type="domain" description="ThuA-like" evidence="1">
    <location>
        <begin position="8"/>
        <end position="221"/>
    </location>
</feature>
<dbReference type="InterPro" id="IPR029062">
    <property type="entry name" value="Class_I_gatase-like"/>
</dbReference>
<reference evidence="2" key="1">
    <citation type="submission" date="2016-04" db="EMBL/GenBank/DDBJ databases">
        <title>A degradative enzymes factory behind the ericoid mycorrhizal symbiosis.</title>
        <authorList>
            <consortium name="DOE Joint Genome Institute"/>
            <person name="Martino E."/>
            <person name="Morin E."/>
            <person name="Grelet G."/>
            <person name="Kuo A."/>
            <person name="Kohler A."/>
            <person name="Daghino S."/>
            <person name="Barry K."/>
            <person name="Choi C."/>
            <person name="Cichocki N."/>
            <person name="Clum A."/>
            <person name="Copeland A."/>
            <person name="Hainaut M."/>
            <person name="Haridas S."/>
            <person name="Labutti K."/>
            <person name="Lindquist E."/>
            <person name="Lipzen A."/>
            <person name="Khouja H.-R."/>
            <person name="Murat C."/>
            <person name="Ohm R."/>
            <person name="Olson A."/>
            <person name="Spatafora J."/>
            <person name="Veneault-Fourrey C."/>
            <person name="Henrissat B."/>
            <person name="Grigoriev I."/>
            <person name="Martin F."/>
            <person name="Perotto S."/>
        </authorList>
    </citation>
    <scope>NUCLEOTIDE SEQUENCE [LARGE SCALE GENOMIC DNA]</scope>
    <source>
        <strain evidence="2">F</strain>
    </source>
</reference>
<evidence type="ECO:0000313" key="2">
    <source>
        <dbReference type="EMBL" id="PMD30286.1"/>
    </source>
</evidence>
<dbReference type="Gene3D" id="3.40.50.880">
    <property type="match status" value="1"/>
</dbReference>
<dbReference type="PANTHER" id="PTHR40469:SF2">
    <property type="entry name" value="GALACTOSE-BINDING DOMAIN-LIKE SUPERFAMILY PROTEIN"/>
    <property type="match status" value="1"/>
</dbReference>
<evidence type="ECO:0000259" key="1">
    <source>
        <dbReference type="Pfam" id="PF06283"/>
    </source>
</evidence>
<dbReference type="EMBL" id="KZ613968">
    <property type="protein sequence ID" value="PMD30286.1"/>
    <property type="molecule type" value="Genomic_DNA"/>
</dbReference>
<name>A0A2J6QVK1_HYAVF</name>